<evidence type="ECO:0000313" key="2">
    <source>
        <dbReference type="EMBL" id="MDQ0165347.1"/>
    </source>
</evidence>
<name>A0ABT9VX13_9BACI</name>
<organism evidence="2 3">
    <name type="scientific">Caldalkalibacillus horti</name>
    <dbReference type="NCBI Taxonomy" id="77523"/>
    <lineage>
        <taxon>Bacteria</taxon>
        <taxon>Bacillati</taxon>
        <taxon>Bacillota</taxon>
        <taxon>Bacilli</taxon>
        <taxon>Bacillales</taxon>
        <taxon>Bacillaceae</taxon>
        <taxon>Caldalkalibacillus</taxon>
    </lineage>
</organism>
<feature type="transmembrane region" description="Helical" evidence="1">
    <location>
        <begin position="82"/>
        <end position="98"/>
    </location>
</feature>
<evidence type="ECO:0008006" key="4">
    <source>
        <dbReference type="Google" id="ProtNLM"/>
    </source>
</evidence>
<keyword evidence="1" id="KW-1133">Transmembrane helix</keyword>
<reference evidence="2 3" key="1">
    <citation type="submission" date="2023-07" db="EMBL/GenBank/DDBJ databases">
        <title>Genomic Encyclopedia of Type Strains, Phase IV (KMG-IV): sequencing the most valuable type-strain genomes for metagenomic binning, comparative biology and taxonomic classification.</title>
        <authorList>
            <person name="Goeker M."/>
        </authorList>
    </citation>
    <scope>NUCLEOTIDE SEQUENCE [LARGE SCALE GENOMIC DNA]</scope>
    <source>
        <strain evidence="2 3">DSM 12751</strain>
    </source>
</reference>
<feature type="transmembrane region" description="Helical" evidence="1">
    <location>
        <begin position="6"/>
        <end position="23"/>
    </location>
</feature>
<keyword evidence="1" id="KW-0472">Membrane</keyword>
<dbReference type="Proteomes" id="UP001235840">
    <property type="component" value="Unassembled WGS sequence"/>
</dbReference>
<feature type="transmembrane region" description="Helical" evidence="1">
    <location>
        <begin position="137"/>
        <end position="159"/>
    </location>
</feature>
<gene>
    <name evidence="2" type="ORF">J2S11_001247</name>
</gene>
<dbReference type="RefSeq" id="WP_307392342.1">
    <property type="nucleotide sequence ID" value="NZ_BAAADK010000045.1"/>
</dbReference>
<dbReference type="EMBL" id="JAUSTY010000004">
    <property type="protein sequence ID" value="MDQ0165347.1"/>
    <property type="molecule type" value="Genomic_DNA"/>
</dbReference>
<dbReference type="InterPro" id="IPR025671">
    <property type="entry name" value="HXXEE"/>
</dbReference>
<evidence type="ECO:0000256" key="1">
    <source>
        <dbReference type="SAM" id="Phobius"/>
    </source>
</evidence>
<dbReference type="Pfam" id="PF13787">
    <property type="entry name" value="HXXEE"/>
    <property type="match status" value="1"/>
</dbReference>
<feature type="transmembrane region" description="Helical" evidence="1">
    <location>
        <begin position="56"/>
        <end position="76"/>
    </location>
</feature>
<proteinExistence type="predicted"/>
<accession>A0ABT9VX13</accession>
<comment type="caution">
    <text evidence="2">The sequence shown here is derived from an EMBL/GenBank/DDBJ whole genome shotgun (WGS) entry which is preliminary data.</text>
</comment>
<evidence type="ECO:0000313" key="3">
    <source>
        <dbReference type="Proteomes" id="UP001235840"/>
    </source>
</evidence>
<feature type="transmembrane region" description="Helical" evidence="1">
    <location>
        <begin position="110"/>
        <end position="131"/>
    </location>
</feature>
<protein>
    <recommendedName>
        <fullName evidence="4">HXXEE domain-containing protein</fullName>
    </recommendedName>
</protein>
<keyword evidence="3" id="KW-1185">Reference proteome</keyword>
<keyword evidence="1" id="KW-0812">Transmembrane</keyword>
<sequence length="173" mass="20305">MDFQFWIWMFLIVFMLHNFEEIFTIEHWFKRVYPAVKDQMPTFVQQQMNEAKTMTAGQFTMAVFVLFVPISVLLPLSLTTELYFLFLGANLFFALNIITHPLQALFLRRYVPGLWTSIFIILPYNLILFNVMQKENLIDASTIGLTLLVALLFIPLLFLSHSIGEVWRKNCTI</sequence>